<dbReference type="Gene3D" id="2.40.128.520">
    <property type="match status" value="1"/>
</dbReference>
<evidence type="ECO:0000259" key="2">
    <source>
        <dbReference type="Pfam" id="PF09917"/>
    </source>
</evidence>
<evidence type="ECO:0000313" key="4">
    <source>
        <dbReference type="Proteomes" id="UP000664417"/>
    </source>
</evidence>
<gene>
    <name evidence="3" type="ORF">J3U88_14365</name>
</gene>
<dbReference type="RefSeq" id="WP_207859561.1">
    <property type="nucleotide sequence ID" value="NZ_JAFREP010000013.1"/>
</dbReference>
<feature type="chain" id="PRO_5035267766" evidence="1">
    <location>
        <begin position="20"/>
        <end position="161"/>
    </location>
</feature>
<dbReference type="PANTHER" id="PTHR36919:SF2">
    <property type="entry name" value="BLL6627 PROTEIN"/>
    <property type="match status" value="1"/>
</dbReference>
<reference evidence="3" key="1">
    <citation type="submission" date="2021-03" db="EMBL/GenBank/DDBJ databases">
        <authorList>
            <person name="Wang G."/>
        </authorList>
    </citation>
    <scope>NUCLEOTIDE SEQUENCE</scope>
    <source>
        <strain evidence="3">KCTC 12899</strain>
    </source>
</reference>
<evidence type="ECO:0000256" key="1">
    <source>
        <dbReference type="SAM" id="SignalP"/>
    </source>
</evidence>
<feature type="domain" description="DUF2147" evidence="2">
    <location>
        <begin position="32"/>
        <end position="151"/>
    </location>
</feature>
<keyword evidence="4" id="KW-1185">Reference proteome</keyword>
<dbReference type="AlphaFoldDB" id="A0A8J7QGH6"/>
<evidence type="ECO:0000313" key="3">
    <source>
        <dbReference type="EMBL" id="MBO1319655.1"/>
    </source>
</evidence>
<dbReference type="Proteomes" id="UP000664417">
    <property type="component" value="Unassembled WGS sequence"/>
</dbReference>
<comment type="caution">
    <text evidence="3">The sequence shown here is derived from an EMBL/GenBank/DDBJ whole genome shotgun (WGS) entry which is preliminary data.</text>
</comment>
<dbReference type="InterPro" id="IPR019223">
    <property type="entry name" value="DUF2147"/>
</dbReference>
<accession>A0A8J7QGH6</accession>
<dbReference type="Pfam" id="PF09917">
    <property type="entry name" value="DUF2147"/>
    <property type="match status" value="1"/>
</dbReference>
<dbReference type="PANTHER" id="PTHR36919">
    <property type="entry name" value="BLR1215 PROTEIN"/>
    <property type="match status" value="1"/>
</dbReference>
<dbReference type="EMBL" id="JAFREP010000013">
    <property type="protein sequence ID" value="MBO1319655.1"/>
    <property type="molecule type" value="Genomic_DNA"/>
</dbReference>
<proteinExistence type="predicted"/>
<sequence>MKQWLMIAFYLIGGSLLSAADSTVTQSDAVLGTWFTEKDDSRIEIYACEGKFCGKITWLKDPLYDEHDQMAGKPKVDRENPKKALRSRSIVGLEIMTGFVFDEGSWVSGRIYDPESGKTYKCKMKISEEGHLQVRGYIGIPALGRTTTWTREPSDAQYAVE</sequence>
<protein>
    <submittedName>
        <fullName evidence="3">DUF2147 domain-containing protein</fullName>
    </submittedName>
</protein>
<name>A0A8J7QGH6_9BACT</name>
<keyword evidence="1" id="KW-0732">Signal</keyword>
<organism evidence="3 4">
    <name type="scientific">Acanthopleuribacter pedis</name>
    <dbReference type="NCBI Taxonomy" id="442870"/>
    <lineage>
        <taxon>Bacteria</taxon>
        <taxon>Pseudomonadati</taxon>
        <taxon>Acidobacteriota</taxon>
        <taxon>Holophagae</taxon>
        <taxon>Acanthopleuribacterales</taxon>
        <taxon>Acanthopleuribacteraceae</taxon>
        <taxon>Acanthopleuribacter</taxon>
    </lineage>
</organism>
<feature type="signal peptide" evidence="1">
    <location>
        <begin position="1"/>
        <end position="19"/>
    </location>
</feature>